<dbReference type="Pfam" id="PF00072">
    <property type="entry name" value="Response_reg"/>
    <property type="match status" value="1"/>
</dbReference>
<dbReference type="EMBL" id="CP000804">
    <property type="protein sequence ID" value="ABU59253.1"/>
    <property type="molecule type" value="Genomic_DNA"/>
</dbReference>
<evidence type="ECO:0000256" key="2">
    <source>
        <dbReference type="PROSITE-ProRule" id="PRU00169"/>
    </source>
</evidence>
<dbReference type="PANTHER" id="PTHR44591">
    <property type="entry name" value="STRESS RESPONSE REGULATOR PROTEIN 1"/>
    <property type="match status" value="1"/>
</dbReference>
<dbReference type="OrthoDB" id="281471at2"/>
<proteinExistence type="predicted"/>
<dbReference type="STRING" id="383372.Rcas_3199"/>
<keyword evidence="5" id="KW-1185">Reference proteome</keyword>
<organism evidence="4 5">
    <name type="scientific">Roseiflexus castenholzii (strain DSM 13941 / HLO8)</name>
    <dbReference type="NCBI Taxonomy" id="383372"/>
    <lineage>
        <taxon>Bacteria</taxon>
        <taxon>Bacillati</taxon>
        <taxon>Chloroflexota</taxon>
        <taxon>Chloroflexia</taxon>
        <taxon>Chloroflexales</taxon>
        <taxon>Roseiflexineae</taxon>
        <taxon>Roseiflexaceae</taxon>
        <taxon>Roseiflexus</taxon>
    </lineage>
</organism>
<accession>A7NNV9</accession>
<evidence type="ECO:0000256" key="1">
    <source>
        <dbReference type="ARBA" id="ARBA00022553"/>
    </source>
</evidence>
<dbReference type="GO" id="GO:0000160">
    <property type="term" value="P:phosphorelay signal transduction system"/>
    <property type="evidence" value="ECO:0007669"/>
    <property type="project" value="InterPro"/>
</dbReference>
<name>A7NNV9_ROSCS</name>
<feature type="domain" description="Response regulatory" evidence="3">
    <location>
        <begin position="4"/>
        <end position="120"/>
    </location>
</feature>
<dbReference type="AlphaFoldDB" id="A7NNV9"/>
<gene>
    <name evidence="4" type="ordered locus">Rcas_3199</name>
</gene>
<protein>
    <submittedName>
        <fullName evidence="4">Response regulator receiver protein</fullName>
    </submittedName>
</protein>
<dbReference type="InterPro" id="IPR001789">
    <property type="entry name" value="Sig_transdc_resp-reg_receiver"/>
</dbReference>
<dbReference type="HOGENOM" id="CLU_000445_69_17_0"/>
<evidence type="ECO:0000313" key="5">
    <source>
        <dbReference type="Proteomes" id="UP000000263"/>
    </source>
</evidence>
<dbReference type="Gene3D" id="3.40.50.2300">
    <property type="match status" value="1"/>
</dbReference>
<reference evidence="4 5" key="1">
    <citation type="submission" date="2007-08" db="EMBL/GenBank/DDBJ databases">
        <title>Complete sequence of Roseiflexus castenholzii DSM 13941.</title>
        <authorList>
            <consortium name="US DOE Joint Genome Institute"/>
            <person name="Copeland A."/>
            <person name="Lucas S."/>
            <person name="Lapidus A."/>
            <person name="Barry K."/>
            <person name="Glavina del Rio T."/>
            <person name="Dalin E."/>
            <person name="Tice H."/>
            <person name="Pitluck S."/>
            <person name="Thompson L.S."/>
            <person name="Brettin T."/>
            <person name="Bruce D."/>
            <person name="Detter J.C."/>
            <person name="Han C."/>
            <person name="Tapia R."/>
            <person name="Schmutz J."/>
            <person name="Larimer F."/>
            <person name="Land M."/>
            <person name="Hauser L."/>
            <person name="Kyrpides N."/>
            <person name="Mikhailova N."/>
            <person name="Bryant D.A."/>
            <person name="Hanada S."/>
            <person name="Tsukatani Y."/>
            <person name="Richardson P."/>
        </authorList>
    </citation>
    <scope>NUCLEOTIDE SEQUENCE [LARGE SCALE GENOMIC DNA]</scope>
    <source>
        <strain evidence="5">DSM 13941 / HLO8</strain>
    </source>
</reference>
<dbReference type="PANTHER" id="PTHR44591:SF23">
    <property type="entry name" value="CHEY SUBFAMILY"/>
    <property type="match status" value="1"/>
</dbReference>
<dbReference type="SUPFAM" id="SSF52172">
    <property type="entry name" value="CheY-like"/>
    <property type="match status" value="1"/>
</dbReference>
<keyword evidence="1 2" id="KW-0597">Phosphoprotein</keyword>
<evidence type="ECO:0000259" key="3">
    <source>
        <dbReference type="PROSITE" id="PS50110"/>
    </source>
</evidence>
<dbReference type="eggNOG" id="COG0745">
    <property type="taxonomic scope" value="Bacteria"/>
</dbReference>
<dbReference type="SMART" id="SM00448">
    <property type="entry name" value="REC"/>
    <property type="match status" value="1"/>
</dbReference>
<dbReference type="PROSITE" id="PS50110">
    <property type="entry name" value="RESPONSE_REGULATORY"/>
    <property type="match status" value="1"/>
</dbReference>
<feature type="modified residue" description="4-aspartylphosphate" evidence="2">
    <location>
        <position position="53"/>
    </location>
</feature>
<dbReference type="InterPro" id="IPR011006">
    <property type="entry name" value="CheY-like_superfamily"/>
</dbReference>
<dbReference type="Proteomes" id="UP000000263">
    <property type="component" value="Chromosome"/>
</dbReference>
<evidence type="ECO:0000313" key="4">
    <source>
        <dbReference type="EMBL" id="ABU59253.1"/>
    </source>
</evidence>
<sequence length="126" mass="14100">MMPHILIVEDSRTQALRFQLELQRCGARVDVARDGVQGLEYARALHPSAIVLDIDLPGMDGYTLCRRLKQAPDISNVPIIMLTHREDARSAQTGLESGADDYIPKDEFAEQNLIESLRALGVLQRM</sequence>
<dbReference type="InterPro" id="IPR050595">
    <property type="entry name" value="Bact_response_regulator"/>
</dbReference>
<dbReference type="RefSeq" id="WP_012121677.1">
    <property type="nucleotide sequence ID" value="NC_009767.1"/>
</dbReference>
<dbReference type="KEGG" id="rca:Rcas_3199"/>